<dbReference type="SUPFAM" id="SSF69318">
    <property type="entry name" value="Integrin alpha N-terminal domain"/>
    <property type="match status" value="1"/>
</dbReference>
<sequence>MTLPRTRHGAPFAGTSFAGALAFSAIWFGLGGTASAQQFTELSGALPGPQRWSEGVTAADVDLDGDLDLFFANGDGFSTAGTKRQNTLIINKLVEQGPNVYVDESVARLGVHASNAKMPVVGDVNGDGYPDVLFVNAFNTDPPFLYINRGAAQPGFFDLESAARGLTEVLSSAGGQFGDVDEDGDLDLVITDSGASFLGGAGATPKLYLNDGNGFFTDVSAQLNAPAKVAQMDVNLVDIDRDWDLDIFLTNRAQNSNGTHYLLINDGTGNFTNRSNLIPQTSGSVYEAEAGDLDGDDDDDLFFVSLSGFQEGHVRNDLVETGSLGFTAGSVQPGNVDDNEVALFDYDIDGDLDVLIGSLGNRERVYRNDGGLSFANATGVVQNIADSTLDLAVADLDNDGDHDIITAQGESGNFTNRVYLNSGPADTLAPIVVDQSVGEATATRPRRLRGRMRDQVSDDGEIWVTAEAIFARVQPTVVEVRVTGAGFAPAALTVVPGTRVRFVDGGVGSATIAEGGALGWTLALPAGGAVERVMVADLSQSVSASGVTGLLQLSVSGPSVAVKALQYGNAVFSAPFPSLSSGPTAEIAHVWKATDRAGNVGWSESGVARDEGAPGLSYCDPALNSTGEQARTILRGSDLLADQSLTLEAWALPPSSFGFFLASRTQGAMPVSQGTFCLGQPFGRFSSFVQNSGAGGAVALPLPFQQLPGAVNFLAGESWNFTYWFRDANPLIGANFSDGVELVWR</sequence>
<dbReference type="Proteomes" id="UP000320390">
    <property type="component" value="Chromosome"/>
</dbReference>
<dbReference type="Pfam" id="PF13517">
    <property type="entry name" value="FG-GAP_3"/>
    <property type="match status" value="3"/>
</dbReference>
<dbReference type="InterPro" id="IPR013517">
    <property type="entry name" value="FG-GAP"/>
</dbReference>
<accession>A0A518EPN8</accession>
<dbReference type="OrthoDB" id="221146at2"/>
<reference evidence="2 3" key="1">
    <citation type="submission" date="2019-02" db="EMBL/GenBank/DDBJ databases">
        <title>Deep-cultivation of Planctomycetes and their phenomic and genomic characterization uncovers novel biology.</title>
        <authorList>
            <person name="Wiegand S."/>
            <person name="Jogler M."/>
            <person name="Boedeker C."/>
            <person name="Pinto D."/>
            <person name="Vollmers J."/>
            <person name="Rivas-Marin E."/>
            <person name="Kohn T."/>
            <person name="Peeters S.H."/>
            <person name="Heuer A."/>
            <person name="Rast P."/>
            <person name="Oberbeckmann S."/>
            <person name="Bunk B."/>
            <person name="Jeske O."/>
            <person name="Meyerdierks A."/>
            <person name="Storesund J.E."/>
            <person name="Kallscheuer N."/>
            <person name="Luecker S."/>
            <person name="Lage O.M."/>
            <person name="Pohl T."/>
            <person name="Merkel B.J."/>
            <person name="Hornburger P."/>
            <person name="Mueller R.-W."/>
            <person name="Bruemmer F."/>
            <person name="Labrenz M."/>
            <person name="Spormann A.M."/>
            <person name="Op den Camp H."/>
            <person name="Overmann J."/>
            <person name="Amann R."/>
            <person name="Jetten M.S.M."/>
            <person name="Mascher T."/>
            <person name="Medema M.H."/>
            <person name="Devos D.P."/>
            <person name="Kaster A.-K."/>
            <person name="Ovreas L."/>
            <person name="Rohde M."/>
            <person name="Galperin M.Y."/>
            <person name="Jogler C."/>
        </authorList>
    </citation>
    <scope>NUCLEOTIDE SEQUENCE [LARGE SCALE GENOMIC DNA]</scope>
    <source>
        <strain evidence="2 3">Poly30</strain>
    </source>
</reference>
<dbReference type="InterPro" id="IPR028994">
    <property type="entry name" value="Integrin_alpha_N"/>
</dbReference>
<name>A0A518EPN8_9BACT</name>
<dbReference type="Gene3D" id="2.130.10.130">
    <property type="entry name" value="Integrin alpha, N-terminal"/>
    <property type="match status" value="1"/>
</dbReference>
<organism evidence="2 3">
    <name type="scientific">Saltatorellus ferox</name>
    <dbReference type="NCBI Taxonomy" id="2528018"/>
    <lineage>
        <taxon>Bacteria</taxon>
        <taxon>Pseudomonadati</taxon>
        <taxon>Planctomycetota</taxon>
        <taxon>Planctomycetia</taxon>
        <taxon>Planctomycetia incertae sedis</taxon>
        <taxon>Saltatorellus</taxon>
    </lineage>
</organism>
<keyword evidence="3" id="KW-1185">Reference proteome</keyword>
<evidence type="ECO:0000313" key="2">
    <source>
        <dbReference type="EMBL" id="QDV06053.1"/>
    </source>
</evidence>
<protein>
    <submittedName>
        <fullName evidence="2">FG-GAP repeat protein</fullName>
    </submittedName>
</protein>
<dbReference type="PANTHER" id="PTHR44103:SF1">
    <property type="entry name" value="PROPROTEIN CONVERTASE P"/>
    <property type="match status" value="1"/>
</dbReference>
<dbReference type="RefSeq" id="WP_145195899.1">
    <property type="nucleotide sequence ID" value="NZ_CP036434.1"/>
</dbReference>
<evidence type="ECO:0000313" key="3">
    <source>
        <dbReference type="Proteomes" id="UP000320390"/>
    </source>
</evidence>
<keyword evidence="1" id="KW-0732">Signal</keyword>
<evidence type="ECO:0000256" key="1">
    <source>
        <dbReference type="ARBA" id="ARBA00022729"/>
    </source>
</evidence>
<gene>
    <name evidence="2" type="ORF">Poly30_15570</name>
</gene>
<dbReference type="EMBL" id="CP036434">
    <property type="protein sequence ID" value="QDV06053.1"/>
    <property type="molecule type" value="Genomic_DNA"/>
</dbReference>
<dbReference type="AlphaFoldDB" id="A0A518EPN8"/>
<proteinExistence type="predicted"/>
<dbReference type="PANTHER" id="PTHR44103">
    <property type="entry name" value="PROPROTEIN CONVERTASE P"/>
    <property type="match status" value="1"/>
</dbReference>